<evidence type="ECO:0000259" key="2">
    <source>
        <dbReference type="PROSITE" id="PS50263"/>
    </source>
</evidence>
<dbReference type="Proteomes" id="UP000295764">
    <property type="component" value="Unassembled WGS sequence"/>
</dbReference>
<dbReference type="Gene3D" id="3.60.110.10">
    <property type="entry name" value="Carbon-nitrogen hydrolase"/>
    <property type="match status" value="1"/>
</dbReference>
<protein>
    <submittedName>
        <fullName evidence="3">Putative amidohydrolase</fullName>
    </submittedName>
</protein>
<dbReference type="PANTHER" id="PTHR23088:SF27">
    <property type="entry name" value="DEAMINATED GLUTATHIONE AMIDASE"/>
    <property type="match status" value="1"/>
</dbReference>
<organism evidence="3 4">
    <name type="scientific">Curtobacterium flaccumfaciens</name>
    <dbReference type="NCBI Taxonomy" id="2035"/>
    <lineage>
        <taxon>Bacteria</taxon>
        <taxon>Bacillati</taxon>
        <taxon>Actinomycetota</taxon>
        <taxon>Actinomycetes</taxon>
        <taxon>Micrococcales</taxon>
        <taxon>Microbacteriaceae</taxon>
        <taxon>Curtobacterium</taxon>
    </lineage>
</organism>
<dbReference type="InterPro" id="IPR003010">
    <property type="entry name" value="C-N_Hydrolase"/>
</dbReference>
<comment type="caution">
    <text evidence="3">The sequence shown here is derived from an EMBL/GenBank/DDBJ whole genome shotgun (WGS) entry which is preliminary data.</text>
</comment>
<dbReference type="PROSITE" id="PS50263">
    <property type="entry name" value="CN_HYDROLASE"/>
    <property type="match status" value="1"/>
</dbReference>
<dbReference type="PANTHER" id="PTHR23088">
    <property type="entry name" value="NITRILASE-RELATED"/>
    <property type="match status" value="1"/>
</dbReference>
<dbReference type="GO" id="GO:0016787">
    <property type="term" value="F:hydrolase activity"/>
    <property type="evidence" value="ECO:0007669"/>
    <property type="project" value="UniProtKB-KW"/>
</dbReference>
<dbReference type="OrthoDB" id="9811121at2"/>
<feature type="domain" description="CN hydrolase" evidence="2">
    <location>
        <begin position="4"/>
        <end position="247"/>
    </location>
</feature>
<dbReference type="RefSeq" id="WP_133518247.1">
    <property type="nucleotide sequence ID" value="NZ_SNVW01000001.1"/>
</dbReference>
<dbReference type="STRING" id="2035.RU06_09505"/>
<dbReference type="CDD" id="cd07581">
    <property type="entry name" value="nitrilase_3"/>
    <property type="match status" value="1"/>
</dbReference>
<dbReference type="SUPFAM" id="SSF56317">
    <property type="entry name" value="Carbon-nitrogen hydrolase"/>
    <property type="match status" value="1"/>
</dbReference>
<evidence type="ECO:0000313" key="3">
    <source>
        <dbReference type="EMBL" id="TDN46343.1"/>
    </source>
</evidence>
<keyword evidence="3" id="KW-0378">Hydrolase</keyword>
<dbReference type="EMBL" id="SNVW01000001">
    <property type="protein sequence ID" value="TDN46343.1"/>
    <property type="molecule type" value="Genomic_DNA"/>
</dbReference>
<dbReference type="InterPro" id="IPR036526">
    <property type="entry name" value="C-N_Hydrolase_sf"/>
</dbReference>
<evidence type="ECO:0000313" key="4">
    <source>
        <dbReference type="Proteomes" id="UP000295764"/>
    </source>
</evidence>
<accession>A0A4R6DNG6</accession>
<reference evidence="3 4" key="1">
    <citation type="submission" date="2019-03" db="EMBL/GenBank/DDBJ databases">
        <title>Genomic analyses of the natural microbiome of Caenorhabditis elegans.</title>
        <authorList>
            <person name="Samuel B."/>
        </authorList>
    </citation>
    <scope>NUCLEOTIDE SEQUENCE [LARGE SCALE GENOMIC DNA]</scope>
    <source>
        <strain evidence="3 4">JUb65</strain>
    </source>
</reference>
<evidence type="ECO:0000256" key="1">
    <source>
        <dbReference type="ARBA" id="ARBA00010613"/>
    </source>
</evidence>
<dbReference type="Pfam" id="PF00795">
    <property type="entry name" value="CN_hydrolase"/>
    <property type="match status" value="1"/>
</dbReference>
<proteinExistence type="inferred from homology"/>
<gene>
    <name evidence="3" type="ORF">EDF64_101205</name>
</gene>
<name>A0A4R6DNG6_9MICO</name>
<sequence length="281" mass="29355">MGTLTIAAAQFAPVDDPDANLETVRAAAVDAAARGAGLLVTPEYTSYFTADIDDRFVAAAQPLDGPFVTGLREIARTTGIALVVGVAETAEVPGRFRNTLVAVLPDGSIAAAYRKVHLYDAFGSRESDRIESGDPAQLPVFDLDGVRVGLETCYDLRFPEVTRRLAATEHGAADVVVLPAEWVRGPGKEHHWRTLLTARAIENTVWVVGVGQTPPVGIGGSVVLDPSGVAVAAAGAVPGTLVATVDTAVTDAVRQTNPSLSLRRYDVVLREQPGGAAQLPG</sequence>
<dbReference type="AlphaFoldDB" id="A0A4R6DNG6"/>
<comment type="similarity">
    <text evidence="1">Belongs to the carbon-nitrogen hydrolase superfamily. NIT1/NIT2 family.</text>
</comment>